<sequence length="314" mass="34852">MGAFYDEIPNETLIDWIKAQKMFWVATAPLDGQGTVNVSPKGAPSSIPNFLLTRDLRYECFEIVSKNAVWYQDMTGSGNETISHLREPGNGRLTISAFPYSTRPYIISLTSTLGTVFNAFEGPPRIVRLFGRGKVFERDSPEYNELLPVGDHRRLPGSRAIIWLDVDRVGTSCGYSVPFFDYVKDRDRLKDHFADKEDVDRAYLDEHACEDCTLAPATEKGGMRAYWELKNSESVDGLPGLGIAGFPPKEGAIRKARKGVKVAYGQAAKSSAGGWMQEVKRTLGTEWRFELGLVAGAAVGVWLGARGWESFVPR</sequence>
<protein>
    <recommendedName>
        <fullName evidence="3">Pyridoxamine 5'-phosphate oxidase putative domain-containing protein</fullName>
    </recommendedName>
</protein>
<evidence type="ECO:0008006" key="3">
    <source>
        <dbReference type="Google" id="ProtNLM"/>
    </source>
</evidence>
<name>A0A9P7B520_RHOMI</name>
<dbReference type="PANTHER" id="PTHR39336:SF1">
    <property type="entry name" value="PYRIDOXAMINE PHOSPHATE OXIDASE FAMILY PROTEIN (AFU_ORTHOLOGUE AFUA_6G11440)"/>
    <property type="match status" value="1"/>
</dbReference>
<accession>A0A9P7B520</accession>
<dbReference type="AlphaFoldDB" id="A0A9P7B520"/>
<dbReference type="OrthoDB" id="539398at2759"/>
<proteinExistence type="predicted"/>
<dbReference type="PANTHER" id="PTHR39336">
    <property type="entry name" value="PYRIDOXAMINE PHOSPHATE OXIDASE FAMILY PROTEIN (AFU_ORTHOLOGUE AFUA_6G11440)"/>
    <property type="match status" value="1"/>
</dbReference>
<organism evidence="1 2">
    <name type="scientific">Rhodotorula mucilaginosa</name>
    <name type="common">Yeast</name>
    <name type="synonym">Rhodotorula rubra</name>
    <dbReference type="NCBI Taxonomy" id="5537"/>
    <lineage>
        <taxon>Eukaryota</taxon>
        <taxon>Fungi</taxon>
        <taxon>Dikarya</taxon>
        <taxon>Basidiomycota</taxon>
        <taxon>Pucciniomycotina</taxon>
        <taxon>Microbotryomycetes</taxon>
        <taxon>Sporidiobolales</taxon>
        <taxon>Sporidiobolaceae</taxon>
        <taxon>Rhodotorula</taxon>
    </lineage>
</organism>
<comment type="caution">
    <text evidence="1">The sequence shown here is derived from an EMBL/GenBank/DDBJ whole genome shotgun (WGS) entry which is preliminary data.</text>
</comment>
<dbReference type="Gene3D" id="2.30.110.10">
    <property type="entry name" value="Electron Transport, Fmn-binding Protein, Chain A"/>
    <property type="match status" value="1"/>
</dbReference>
<dbReference type="Proteomes" id="UP000777482">
    <property type="component" value="Unassembled WGS sequence"/>
</dbReference>
<reference evidence="1 2" key="1">
    <citation type="submission" date="2020-11" db="EMBL/GenBank/DDBJ databases">
        <title>Kefir isolates.</title>
        <authorList>
            <person name="Marcisauskas S."/>
            <person name="Kim Y."/>
            <person name="Blasche S."/>
        </authorList>
    </citation>
    <scope>NUCLEOTIDE SEQUENCE [LARGE SCALE GENOMIC DNA]</scope>
    <source>
        <strain evidence="1 2">KR</strain>
    </source>
</reference>
<keyword evidence="2" id="KW-1185">Reference proteome</keyword>
<dbReference type="InterPro" id="IPR012349">
    <property type="entry name" value="Split_barrel_FMN-bd"/>
</dbReference>
<evidence type="ECO:0000313" key="1">
    <source>
        <dbReference type="EMBL" id="KAG0660247.1"/>
    </source>
</evidence>
<dbReference type="EMBL" id="PUHQ01000046">
    <property type="protein sequence ID" value="KAG0660247.1"/>
    <property type="molecule type" value="Genomic_DNA"/>
</dbReference>
<gene>
    <name evidence="1" type="ORF">C6P46_004701</name>
</gene>
<evidence type="ECO:0000313" key="2">
    <source>
        <dbReference type="Proteomes" id="UP000777482"/>
    </source>
</evidence>